<dbReference type="eggNOG" id="ENOG502Z7Q0">
    <property type="taxonomic scope" value="Bacteria"/>
</dbReference>
<evidence type="ECO:0000313" key="1">
    <source>
        <dbReference type="EMBL" id="AEE13779.1"/>
    </source>
</evidence>
<dbReference type="EMBL" id="CP002690">
    <property type="protein sequence ID" value="AEE13779.1"/>
    <property type="molecule type" value="Genomic_DNA"/>
</dbReference>
<dbReference type="InterPro" id="IPR025394">
    <property type="entry name" value="DUF4127"/>
</dbReference>
<dbReference type="Proteomes" id="UP000011765">
    <property type="component" value="Chromosome"/>
</dbReference>
<sequence>MVSPKEESVIKRILSKSSLSRRDFLKILMISPLINNIYFSDFSIASQRVACYVPLDNRPPNFIYPKRLADILGIKLLVPPVEILSERRKKAASQEILAFLVESWADCAIVSADSMIFGGLVPSRETQMSKEDAMWYTKRLLGLKSSHLFDSVYLFKSLMRLMPTVLDEKELFYATKIEEIMKFSDEDIKNPVNFYERELLLTYVPPDLLRDYIESRKINYFVDRTLIKNSDKVDLLVLAQDDSTDRGVAYEEKKRLSMIATKNTKIVQGSDEIGMILVTRFGKDKDISLKTIFIPEEVEEEIMPLETVPLGKNLLSQINLLNLKLKNSEPDFYMIIFGKDGYEQAAFEKVRSLVKEGKNVAFADVSNMNMTDERMFKLLLASGLIFRLIAYAGWNTAANTTGCALSQAVSYLSSRNFKKNFRFLIERIIYDYYYQNVIRKQINNILIENNQSNFKMTQDSINIAKNIFFQYFPGISEELMMCSPIKFDITDVRFSLPWDRTFEANIEIDIKLRS</sequence>
<proteinExistence type="predicted"/>
<accession>M1E6Z7</accession>
<dbReference type="Pfam" id="PF13552">
    <property type="entry name" value="DUF4127"/>
    <property type="match status" value="1"/>
</dbReference>
<keyword evidence="2" id="KW-1185">Reference proteome</keyword>
<dbReference type="HOGENOM" id="CLU_031189_0_0_9"/>
<dbReference type="KEGG" id="tnr:Thena_0129"/>
<evidence type="ECO:0008006" key="3">
    <source>
        <dbReference type="Google" id="ProtNLM"/>
    </source>
</evidence>
<reference evidence="1 2" key="1">
    <citation type="submission" date="2011-04" db="EMBL/GenBank/DDBJ databases">
        <title>The complete genome of Thermodesulfobium narugense DSM 14796.</title>
        <authorList>
            <consortium name="US DOE Joint Genome Institute (JGI-PGF)"/>
            <person name="Lucas S."/>
            <person name="Han J."/>
            <person name="Lapidus A."/>
            <person name="Bruce D."/>
            <person name="Goodwin L."/>
            <person name="Pitluck S."/>
            <person name="Peters L."/>
            <person name="Kyrpides N."/>
            <person name="Mavromatis K."/>
            <person name="Pagani I."/>
            <person name="Ivanova N."/>
            <person name="Ovchinnikova G."/>
            <person name="Zhang X."/>
            <person name="Saunders L."/>
            <person name="Detter J.C."/>
            <person name="Tapia R."/>
            <person name="Han C."/>
            <person name="Land M."/>
            <person name="Hauser L."/>
            <person name="Markowitz V."/>
            <person name="Cheng J.-F."/>
            <person name="Hugenholtz P."/>
            <person name="Woyke T."/>
            <person name="Wu D."/>
            <person name="Spring S."/>
            <person name="Schroeder M."/>
            <person name="Brambilla E."/>
            <person name="Klenk H.-P."/>
            <person name="Eisen J.A."/>
        </authorList>
    </citation>
    <scope>NUCLEOTIDE SEQUENCE [LARGE SCALE GENOMIC DNA]</scope>
    <source>
        <strain evidence="1 2">DSM 14796</strain>
    </source>
</reference>
<dbReference type="OrthoDB" id="9789552at2"/>
<evidence type="ECO:0000313" key="2">
    <source>
        <dbReference type="Proteomes" id="UP000011765"/>
    </source>
</evidence>
<gene>
    <name evidence="1" type="ORF">Thena_0129</name>
</gene>
<organism evidence="1 2">
    <name type="scientific">Thermodesulfobium narugense DSM 14796</name>
    <dbReference type="NCBI Taxonomy" id="747365"/>
    <lineage>
        <taxon>Bacteria</taxon>
        <taxon>Pseudomonadati</taxon>
        <taxon>Thermodesulfobiota</taxon>
        <taxon>Thermodesulfobiia</taxon>
        <taxon>Thermodesulfobiales</taxon>
        <taxon>Thermodesulfobiaceae</taxon>
        <taxon>Thermodesulfobium</taxon>
    </lineage>
</organism>
<dbReference type="STRING" id="747365.Thena_0129"/>
<name>M1E6Z7_9BACT</name>
<protein>
    <recommendedName>
        <fullName evidence="3">DUF4127 domain-containing protein</fullName>
    </recommendedName>
</protein>
<dbReference type="AlphaFoldDB" id="M1E6Z7"/>